<feature type="region of interest" description="Disordered" evidence="1">
    <location>
        <begin position="122"/>
        <end position="142"/>
    </location>
</feature>
<accession>A0A6J4TWB4</accession>
<protein>
    <submittedName>
        <fullName evidence="3">Uncharacterized protein</fullName>
    </submittedName>
</protein>
<sequence>MTRLRLPLATAAAILLALAAPGSARAASFTLHTCTLPDGSAAPLTGWAYSDEEAASFTSDAEGDHCAGGTSGGNARGFGALIRTIPGGPQAGGGQQFAGWSYQAPGDTLIRGGLIRWSGRLSGSSGEGEYEAEASARLSAPG</sequence>
<evidence type="ECO:0000256" key="2">
    <source>
        <dbReference type="SAM" id="SignalP"/>
    </source>
</evidence>
<dbReference type="AlphaFoldDB" id="A0A6J4TWB4"/>
<evidence type="ECO:0000313" key="3">
    <source>
        <dbReference type="EMBL" id="CAA9533923.1"/>
    </source>
</evidence>
<feature type="signal peptide" evidence="2">
    <location>
        <begin position="1"/>
        <end position="26"/>
    </location>
</feature>
<gene>
    <name evidence="3" type="ORF">AVDCRST_MAG30-4029</name>
</gene>
<keyword evidence="2" id="KW-0732">Signal</keyword>
<reference evidence="3" key="1">
    <citation type="submission" date="2020-02" db="EMBL/GenBank/DDBJ databases">
        <authorList>
            <person name="Meier V. D."/>
        </authorList>
    </citation>
    <scope>NUCLEOTIDE SEQUENCE</scope>
    <source>
        <strain evidence="3">AVDCRST_MAG30</strain>
    </source>
</reference>
<feature type="chain" id="PRO_5026955378" evidence="2">
    <location>
        <begin position="27"/>
        <end position="142"/>
    </location>
</feature>
<feature type="non-terminal residue" evidence="3">
    <location>
        <position position="142"/>
    </location>
</feature>
<feature type="compositionally biased region" description="Low complexity" evidence="1">
    <location>
        <begin position="133"/>
        <end position="142"/>
    </location>
</feature>
<dbReference type="EMBL" id="CADCVS010000530">
    <property type="protein sequence ID" value="CAA9533923.1"/>
    <property type="molecule type" value="Genomic_DNA"/>
</dbReference>
<evidence type="ECO:0000256" key="1">
    <source>
        <dbReference type="SAM" id="MobiDB-lite"/>
    </source>
</evidence>
<organism evidence="3">
    <name type="scientific">uncultured Solirubrobacteraceae bacterium</name>
    <dbReference type="NCBI Taxonomy" id="1162706"/>
    <lineage>
        <taxon>Bacteria</taxon>
        <taxon>Bacillati</taxon>
        <taxon>Actinomycetota</taxon>
        <taxon>Thermoleophilia</taxon>
        <taxon>Solirubrobacterales</taxon>
        <taxon>Solirubrobacteraceae</taxon>
        <taxon>environmental samples</taxon>
    </lineage>
</organism>
<proteinExistence type="predicted"/>
<name>A0A6J4TWB4_9ACTN</name>